<evidence type="ECO:0000259" key="1">
    <source>
        <dbReference type="Pfam" id="PF02194"/>
    </source>
</evidence>
<proteinExistence type="predicted"/>
<evidence type="ECO:0000313" key="2">
    <source>
        <dbReference type="EMBL" id="CAI4038056.1"/>
    </source>
</evidence>
<dbReference type="RefSeq" id="XP_056081171.1">
    <property type="nucleotide sequence ID" value="XM_056221374.1"/>
</dbReference>
<dbReference type="InterPro" id="IPR003114">
    <property type="entry name" value="Phox_assoc"/>
</dbReference>
<name>A0AA35NGW8_SACMI</name>
<evidence type="ECO:0000313" key="3">
    <source>
        <dbReference type="Proteomes" id="UP001161438"/>
    </source>
</evidence>
<sequence length="463" mass="54214">MPTILYNTNSSLISKYRRSNSSKPYKRLLSKKGHIRLNSKSIRDTCEREFDYARNSGIDNSFQSEFEKDSVEYLRDLCSSVFPNSLHQRIRSLEVLPDLQINAFFALIFQNYIKSWYGVKIPTDDSKFLTELYNVVQDLIAYMKSSKINYNDLLLDYIPYLLSSHLKALKDPSLSEDLVFEHYSKLTLYDSKRYPTLFTDIIQRKLKTRSLLQRSFLDSFLNELVFGRIIDSIMEPYYLLEGLNRICMKVKLNSSMNIKQKVVYSKSNYSSWWSVSKVKQKISQMARLVSYSTSIKSPNIDNTSVPEIPFLQRYVFSLFTDDFFKLSMRKPFLFSMCRTLQHWISKSNNLNKFMYNMFGNIIRTKITSPMTIGNFFSSLRHSMFPNDNMMGPPKEVPIGDAFLEFREECICNLWDVCKTYKLARTLAIERSDIADLVICLSKNRDCNKLLLYKIIDCVVAQLI</sequence>
<dbReference type="Proteomes" id="UP001161438">
    <property type="component" value="Chromosome 4"/>
</dbReference>
<feature type="domain" description="PXA" evidence="1">
    <location>
        <begin position="98"/>
        <end position="171"/>
    </location>
</feature>
<keyword evidence="3" id="KW-1185">Reference proteome</keyword>
<reference evidence="2" key="1">
    <citation type="submission" date="2022-10" db="EMBL/GenBank/DDBJ databases">
        <authorList>
            <person name="Byrne P K."/>
        </authorList>
    </citation>
    <scope>NUCLEOTIDE SEQUENCE</scope>
    <source>
        <strain evidence="2">IFO1815</strain>
    </source>
</reference>
<accession>A0AA35NGW8</accession>
<dbReference type="GeneID" id="80917267"/>
<organism evidence="2 3">
    <name type="scientific">Saccharomyces mikatae IFO 1815</name>
    <dbReference type="NCBI Taxonomy" id="226126"/>
    <lineage>
        <taxon>Eukaryota</taxon>
        <taxon>Fungi</taxon>
        <taxon>Dikarya</taxon>
        <taxon>Ascomycota</taxon>
        <taxon>Saccharomycotina</taxon>
        <taxon>Saccharomycetes</taxon>
        <taxon>Saccharomycetales</taxon>
        <taxon>Saccharomycetaceae</taxon>
        <taxon>Saccharomyces</taxon>
    </lineage>
</organism>
<dbReference type="EMBL" id="OX365760">
    <property type="protein sequence ID" value="CAI4038056.1"/>
    <property type="molecule type" value="Genomic_DNA"/>
</dbReference>
<dbReference type="Pfam" id="PF02194">
    <property type="entry name" value="PXA"/>
    <property type="match status" value="1"/>
</dbReference>
<gene>
    <name evidence="2" type="primary">SMKI04G3950</name>
    <name evidence="2" type="ORF">SMKI_04G3950</name>
</gene>
<protein>
    <recommendedName>
        <fullName evidence="1">PXA domain-containing protein</fullName>
    </recommendedName>
</protein>
<dbReference type="AlphaFoldDB" id="A0AA35NGW8"/>